<name>A0AC58TXD4_TOBAC</name>
<evidence type="ECO:0000313" key="1">
    <source>
        <dbReference type="Proteomes" id="UP000790787"/>
    </source>
</evidence>
<gene>
    <name evidence="2" type="primary">LOC142177266</name>
</gene>
<proteinExistence type="predicted"/>
<dbReference type="RefSeq" id="XP_075101839.1">
    <property type="nucleotide sequence ID" value="XM_075245738.1"/>
</dbReference>
<accession>A0AC58TXD4</accession>
<reference evidence="1" key="1">
    <citation type="journal article" date="2014" name="Nat. Commun.">
        <title>The tobacco genome sequence and its comparison with those of tomato and potato.</title>
        <authorList>
            <person name="Sierro N."/>
            <person name="Battey J.N."/>
            <person name="Ouadi S."/>
            <person name="Bakaher N."/>
            <person name="Bovet L."/>
            <person name="Willig A."/>
            <person name="Goepfert S."/>
            <person name="Peitsch M.C."/>
            <person name="Ivanov N.V."/>
        </authorList>
    </citation>
    <scope>NUCLEOTIDE SEQUENCE [LARGE SCALE GENOMIC DNA]</scope>
</reference>
<protein>
    <submittedName>
        <fullName evidence="2">Uncharacterized protein LOC142177266</fullName>
    </submittedName>
</protein>
<reference evidence="2" key="2">
    <citation type="submission" date="2025-08" db="UniProtKB">
        <authorList>
            <consortium name="RefSeq"/>
        </authorList>
    </citation>
    <scope>IDENTIFICATION</scope>
    <source>
        <tissue evidence="2">Leaf</tissue>
    </source>
</reference>
<sequence>MAMSDSKTEDETNQLMDIIVTMMSEMDKTSTGNDQLIRNISCVKLDLKDLESDKADLEGQFKNTFGLAKTVKKEEEPKVKPFIQTKWIKVNKKTIVNPLPFWANVRGNNLDWYLDSRWSRHKTGENKNFLSLTALQGGSVSFKNEKKGQITGIGKVGKSLSHAIEDVYYVEGLKHNILSISQMRDKENEAKFNSKICTVTKLNIDEIVLKGKRHNNVYKISIMSLPQNEHICFSVMEDDPLLWHRNLAHASLSQLSKLAAKDSVLGLLKVEFTSDKVCDACVREKHVRSSFKSKKVVSTTKPLELLHMNLCGPMRVRSRGGKRCMVRPILDKTSYELLRGRKPNITHLRAFGCKYFVHNNGKESLGLQDEDYDIGLTDEGVSKEPEHQSEDGSGDPKELESDHEEQEEEKTTLTANQIDEVVPTDIVPLDHSLGEPSLGMQIRPWKHQSSHPLENIIFDPNRPKNRTVIGTRWVFRNKLDEQGNITRNKDKLVVQGYNQEESIDYDETFAHVARMEVIRMLIAFVSHIEFTLDQMDVKSAFLNGYLKEEVLVKQPPGFESEEFPDYVFKLDKAMYGLKQAPRAWYEKLSKFLLTNNFVREKVDITLFLRSKGKNVLIVQIYVDDIIFGATNEAMCKEFAEMMGNEYDG</sequence>
<organism evidence="1 2">
    <name type="scientific">Nicotiana tabacum</name>
    <name type="common">Common tobacco</name>
    <dbReference type="NCBI Taxonomy" id="4097"/>
    <lineage>
        <taxon>Eukaryota</taxon>
        <taxon>Viridiplantae</taxon>
        <taxon>Streptophyta</taxon>
        <taxon>Embryophyta</taxon>
        <taxon>Tracheophyta</taxon>
        <taxon>Spermatophyta</taxon>
        <taxon>Magnoliopsida</taxon>
        <taxon>eudicotyledons</taxon>
        <taxon>Gunneridae</taxon>
        <taxon>Pentapetalae</taxon>
        <taxon>asterids</taxon>
        <taxon>lamiids</taxon>
        <taxon>Solanales</taxon>
        <taxon>Solanaceae</taxon>
        <taxon>Nicotianoideae</taxon>
        <taxon>Nicotianeae</taxon>
        <taxon>Nicotiana</taxon>
    </lineage>
</organism>
<evidence type="ECO:0000313" key="2">
    <source>
        <dbReference type="RefSeq" id="XP_075101839.1"/>
    </source>
</evidence>
<keyword evidence="1" id="KW-1185">Reference proteome</keyword>
<dbReference type="Proteomes" id="UP000790787">
    <property type="component" value="Chromosome 23"/>
</dbReference>